<dbReference type="eggNOG" id="ENOG502QTTU">
    <property type="taxonomic scope" value="Eukaryota"/>
</dbReference>
<dbReference type="HOGENOM" id="CLU_021766_1_0_1"/>
<dbReference type="PANTHER" id="PTHR47791">
    <property type="entry name" value="MEIOTICALLY UP-REGULATED GENE 191 PROTEIN"/>
    <property type="match status" value="1"/>
</dbReference>
<organism evidence="3 4">
    <name type="scientific">Thermothielavioides terrestris (strain ATCC 38088 / NRRL 8126)</name>
    <name type="common">Thielavia terrestris</name>
    <dbReference type="NCBI Taxonomy" id="578455"/>
    <lineage>
        <taxon>Eukaryota</taxon>
        <taxon>Fungi</taxon>
        <taxon>Dikarya</taxon>
        <taxon>Ascomycota</taxon>
        <taxon>Pezizomycotina</taxon>
        <taxon>Sordariomycetes</taxon>
        <taxon>Sordariomycetidae</taxon>
        <taxon>Sordariales</taxon>
        <taxon>Chaetomiaceae</taxon>
        <taxon>Thermothielavioides</taxon>
        <taxon>Thermothielavioides terrestris</taxon>
    </lineage>
</organism>
<dbReference type="Pfam" id="PF03663">
    <property type="entry name" value="Glyco_hydro_76"/>
    <property type="match status" value="1"/>
</dbReference>
<feature type="compositionally biased region" description="Basic and acidic residues" evidence="1">
    <location>
        <begin position="637"/>
        <end position="646"/>
    </location>
</feature>
<keyword evidence="2" id="KW-0732">Signal</keyword>
<dbReference type="SUPFAM" id="SSF48208">
    <property type="entry name" value="Six-hairpin glycosidases"/>
    <property type="match status" value="1"/>
</dbReference>
<feature type="region of interest" description="Disordered" evidence="1">
    <location>
        <begin position="364"/>
        <end position="421"/>
    </location>
</feature>
<keyword evidence="4" id="KW-1185">Reference proteome</keyword>
<feature type="signal peptide" evidence="2">
    <location>
        <begin position="1"/>
        <end position="17"/>
    </location>
</feature>
<dbReference type="Proteomes" id="UP000008181">
    <property type="component" value="Chromosome 5"/>
</dbReference>
<evidence type="ECO:0000313" key="4">
    <source>
        <dbReference type="Proteomes" id="UP000008181"/>
    </source>
</evidence>
<dbReference type="InterPro" id="IPR053169">
    <property type="entry name" value="MUG_Protein"/>
</dbReference>
<evidence type="ECO:0000313" key="3">
    <source>
        <dbReference type="EMBL" id="AEO69981.1"/>
    </source>
</evidence>
<dbReference type="Gene3D" id="1.50.10.20">
    <property type="match status" value="1"/>
</dbReference>
<dbReference type="OrthoDB" id="4104179at2759"/>
<gene>
    <name evidence="3" type="ORF">THITE_2120753</name>
</gene>
<feature type="region of interest" description="Disordered" evidence="1">
    <location>
        <begin position="637"/>
        <end position="703"/>
    </location>
</feature>
<evidence type="ECO:0000256" key="1">
    <source>
        <dbReference type="SAM" id="MobiDB-lite"/>
    </source>
</evidence>
<dbReference type="EMBL" id="CP003013">
    <property type="protein sequence ID" value="AEO69981.1"/>
    <property type="molecule type" value="Genomic_DNA"/>
</dbReference>
<sequence length="749" mass="80313">MLVEWAVVAAAATAVSAVSPWSSLPFKPKDGARGNDNRPPLSDDRVFHDMLTALSDLQDAYFQRWVGTWPEGIDWTRAVTSTHVAATLRVISDALELSLPDPPGECAVRKAEVISGYFADVIAYYFAEDAFAIRNQAYDDMLWVVLGWLESIQFVDEHGRLASRMASVGLQRTLPGACETWYGSGWTPAFAHRARVFWELAAKGWDTTLCGGGMLWNPGLMPYKNAVTNQLFISASVGMYLHFPGDSNPSPFGFGTPLEPHDPAFLRAARDAHAWLAASNMTNAQGLYADGFHISGRNGSTRCDLRDEMVYTYNQGIILSGLLGLFRATGEPRFLREGHALVENVVRATGWDLERDAPMDALEFDFTTDPGSRVTSGSGSGPRPGFGFRQQTTKTKTKKDQKKTTSTKPPRPPRLPPWRGLGRAGVLEEACDASGTCSQDAQTFKGIWMHHFAAFCAPDALRPRAGPSAATTTTTSSSSSSATTNTTNTAPAAATATTAATAAAQPAPDFHATACRRYLPWLRHNARAALQTRDARGLFGMWWTAGLLLPQNHGQDHGQDHDHYDHDHDYDGLDGLDDGDAGRGEALALALDLYLEELAREREWEREGGREEGGQVVDYRNWGVPRDAVWMKLADADQHSDDHDDGGGSGSGSGSGGRSSGGGDAGAGAGGQGQKPLGGTGGRHGQVAAGRAAAGNDDNNLGKRGEQEVLGAAAGASDPNLRGRGRTVETQGGGLALLRALWVVSRHEL</sequence>
<dbReference type="RefSeq" id="XP_003656317.1">
    <property type="nucleotide sequence ID" value="XM_003656269.1"/>
</dbReference>
<feature type="compositionally biased region" description="Low complexity" evidence="1">
    <location>
        <begin position="467"/>
        <end position="504"/>
    </location>
</feature>
<dbReference type="AlphaFoldDB" id="G2RDJ9"/>
<dbReference type="InterPro" id="IPR005198">
    <property type="entry name" value="Glyco_hydro_76"/>
</dbReference>
<reference evidence="3 4" key="1">
    <citation type="journal article" date="2011" name="Nat. Biotechnol.">
        <title>Comparative genomic analysis of the thermophilic biomass-degrading fungi Myceliophthora thermophila and Thielavia terrestris.</title>
        <authorList>
            <person name="Berka R.M."/>
            <person name="Grigoriev I.V."/>
            <person name="Otillar R."/>
            <person name="Salamov A."/>
            <person name="Grimwood J."/>
            <person name="Reid I."/>
            <person name="Ishmael N."/>
            <person name="John T."/>
            <person name="Darmond C."/>
            <person name="Moisan M.-C."/>
            <person name="Henrissat B."/>
            <person name="Coutinho P.M."/>
            <person name="Lombard V."/>
            <person name="Natvig D.O."/>
            <person name="Lindquist E."/>
            <person name="Schmutz J."/>
            <person name="Lucas S."/>
            <person name="Harris P."/>
            <person name="Powlowski J."/>
            <person name="Bellemare A."/>
            <person name="Taylor D."/>
            <person name="Butler G."/>
            <person name="de Vries R.P."/>
            <person name="Allijn I.E."/>
            <person name="van den Brink J."/>
            <person name="Ushinsky S."/>
            <person name="Storms R."/>
            <person name="Powell A.J."/>
            <person name="Paulsen I.T."/>
            <person name="Elbourne L.D.H."/>
            <person name="Baker S.E."/>
            <person name="Magnuson J."/>
            <person name="LaBoissiere S."/>
            <person name="Clutterbuck A.J."/>
            <person name="Martinez D."/>
            <person name="Wogulis M."/>
            <person name="de Leon A.L."/>
            <person name="Rey M.W."/>
            <person name="Tsang A."/>
        </authorList>
    </citation>
    <scope>NUCLEOTIDE SEQUENCE [LARGE SCALE GENOMIC DNA]</scope>
    <source>
        <strain evidence="4">ATCC 38088 / NRRL 8126</strain>
    </source>
</reference>
<feature type="compositionally biased region" description="Low complexity" evidence="1">
    <location>
        <begin position="385"/>
        <end position="394"/>
    </location>
</feature>
<proteinExistence type="predicted"/>
<protein>
    <submittedName>
        <fullName evidence="3">Glycoside hydrolase family 76 protein</fullName>
    </submittedName>
</protein>
<accession>G2RDJ9</accession>
<feature type="compositionally biased region" description="Gly residues" evidence="1">
    <location>
        <begin position="647"/>
        <end position="684"/>
    </location>
</feature>
<dbReference type="GeneID" id="11519249"/>
<dbReference type="PANTHER" id="PTHR47791:SF2">
    <property type="entry name" value="ENDO MANNANASE, GH76 FAMILY (EUROFUNG)"/>
    <property type="match status" value="1"/>
</dbReference>
<feature type="chain" id="PRO_5003437161" evidence="2">
    <location>
        <begin position="18"/>
        <end position="749"/>
    </location>
</feature>
<evidence type="ECO:0000256" key="2">
    <source>
        <dbReference type="SAM" id="SignalP"/>
    </source>
</evidence>
<name>G2RDJ9_THETT</name>
<feature type="compositionally biased region" description="Low complexity" evidence="1">
    <location>
        <begin position="685"/>
        <end position="695"/>
    </location>
</feature>
<dbReference type="GO" id="GO:0016787">
    <property type="term" value="F:hydrolase activity"/>
    <property type="evidence" value="ECO:0007669"/>
    <property type="project" value="UniProtKB-KW"/>
</dbReference>
<dbReference type="InterPro" id="IPR008928">
    <property type="entry name" value="6-hairpin_glycosidase_sf"/>
</dbReference>
<dbReference type="GO" id="GO:0005975">
    <property type="term" value="P:carbohydrate metabolic process"/>
    <property type="evidence" value="ECO:0007669"/>
    <property type="project" value="InterPro"/>
</dbReference>
<feature type="region of interest" description="Disordered" evidence="1">
    <location>
        <begin position="464"/>
        <end position="506"/>
    </location>
</feature>
<keyword evidence="3" id="KW-0378">Hydrolase</keyword>
<dbReference type="KEGG" id="ttt:THITE_2120753"/>